<dbReference type="SMART" id="SM01084">
    <property type="entry name" value="CKS"/>
    <property type="match status" value="1"/>
</dbReference>
<feature type="compositionally biased region" description="Basic and acidic residues" evidence="5">
    <location>
        <begin position="135"/>
        <end position="163"/>
    </location>
</feature>
<dbReference type="OMA" id="RISSGWE"/>
<keyword evidence="3 4" id="KW-0131">Cell cycle</keyword>
<dbReference type="InParanoid" id="A0A168MLJ2"/>
<dbReference type="PRINTS" id="PR00296">
    <property type="entry name" value="CYCLINKINASE"/>
</dbReference>
<dbReference type="SUPFAM" id="SSF55637">
    <property type="entry name" value="Cell cycle regulatory proteins"/>
    <property type="match status" value="1"/>
</dbReference>
<dbReference type="Proteomes" id="UP000078561">
    <property type="component" value="Unassembled WGS sequence"/>
</dbReference>
<organism evidence="6">
    <name type="scientific">Absidia glauca</name>
    <name type="common">Pin mould</name>
    <dbReference type="NCBI Taxonomy" id="4829"/>
    <lineage>
        <taxon>Eukaryota</taxon>
        <taxon>Fungi</taxon>
        <taxon>Fungi incertae sedis</taxon>
        <taxon>Mucoromycota</taxon>
        <taxon>Mucoromycotina</taxon>
        <taxon>Mucoromycetes</taxon>
        <taxon>Mucorales</taxon>
        <taxon>Cunninghamellaceae</taxon>
        <taxon>Absidia</taxon>
    </lineage>
</organism>
<dbReference type="GO" id="GO:0051301">
    <property type="term" value="P:cell division"/>
    <property type="evidence" value="ECO:0007669"/>
    <property type="project" value="UniProtKB-UniRule"/>
</dbReference>
<reference evidence="6" key="1">
    <citation type="submission" date="2016-04" db="EMBL/GenBank/DDBJ databases">
        <authorList>
            <person name="Evans L.H."/>
            <person name="Alamgir A."/>
            <person name="Owens N."/>
            <person name="Weber N.D."/>
            <person name="Virtaneva K."/>
            <person name="Barbian K."/>
            <person name="Babar A."/>
            <person name="Rosenke K."/>
        </authorList>
    </citation>
    <scope>NUCLEOTIDE SEQUENCE [LARGE SCALE GENOMIC DNA]</scope>
    <source>
        <strain evidence="6">CBS 101.48</strain>
    </source>
</reference>
<evidence type="ECO:0000256" key="3">
    <source>
        <dbReference type="ARBA" id="ARBA00023306"/>
    </source>
</evidence>
<dbReference type="GO" id="GO:0016538">
    <property type="term" value="F:cyclin-dependent protein serine/threonine kinase regulator activity"/>
    <property type="evidence" value="ECO:0007669"/>
    <property type="project" value="InterPro"/>
</dbReference>
<protein>
    <recommendedName>
        <fullName evidence="4">Cyclin-dependent kinases regulatory subunit</fullName>
    </recommendedName>
</protein>
<evidence type="ECO:0000313" key="7">
    <source>
        <dbReference type="Proteomes" id="UP000078561"/>
    </source>
</evidence>
<comment type="similarity">
    <text evidence="1 4">Belongs to the CKS family.</text>
</comment>
<dbReference type="AlphaFoldDB" id="A0A168MLJ2"/>
<accession>A0A168MLJ2</accession>
<sequence length="196" mass="22905">MRKGEDAAGPKQSASKQPGGPPNDSKQPKPRKQEEPVDPELEQIREQMHRDVLSYSEKIRYSEIYRDDEYQYRHITLPPEIAQYLPDKKLKILLLESEYRRLGVRISSGWEHYMIYQPEPNILLLRRSLETAKKASGERTMEDLDEEHRIYLEQKRQREKEAATEQAKNGAAPPPTTRRKLTQPTRSAVKREPQDG</sequence>
<keyword evidence="7" id="KW-1185">Reference proteome</keyword>
<dbReference type="Gene3D" id="3.30.170.10">
    <property type="entry name" value="Cyclin-dependent kinase, regulatory subunit"/>
    <property type="match status" value="1"/>
</dbReference>
<feature type="region of interest" description="Disordered" evidence="5">
    <location>
        <begin position="1"/>
        <end position="42"/>
    </location>
</feature>
<dbReference type="PANTHER" id="PTHR23415">
    <property type="entry name" value="CYCLIN-DEPENDENT KINASES REGULATORY SUBUNIT/60S RIBOSOME SUBUNIT BIOGENESIS PROTEIN NIP7"/>
    <property type="match status" value="1"/>
</dbReference>
<dbReference type="STRING" id="4829.A0A168MLJ2"/>
<gene>
    <name evidence="6" type="primary">ABSGL_04332.1 scaffold 5390</name>
</gene>
<proteinExistence type="inferred from homology"/>
<evidence type="ECO:0000256" key="5">
    <source>
        <dbReference type="SAM" id="MobiDB-lite"/>
    </source>
</evidence>
<name>A0A168MLJ2_ABSGL</name>
<evidence type="ECO:0000256" key="1">
    <source>
        <dbReference type="ARBA" id="ARBA00007782"/>
    </source>
</evidence>
<evidence type="ECO:0000313" key="6">
    <source>
        <dbReference type="EMBL" id="SAL98768.1"/>
    </source>
</evidence>
<keyword evidence="2 4" id="KW-0132">Cell division</keyword>
<dbReference type="EMBL" id="LT552351">
    <property type="protein sequence ID" value="SAL98768.1"/>
    <property type="molecule type" value="Genomic_DNA"/>
</dbReference>
<dbReference type="InterPro" id="IPR000789">
    <property type="entry name" value="Cyclin-dep_kinase_reg-sub"/>
</dbReference>
<evidence type="ECO:0000256" key="2">
    <source>
        <dbReference type="ARBA" id="ARBA00022618"/>
    </source>
</evidence>
<feature type="region of interest" description="Disordered" evidence="5">
    <location>
        <begin position="135"/>
        <end position="196"/>
    </location>
</feature>
<comment type="function">
    <text evidence="4">Binds to the catalytic subunit of the cyclin dependent kinases and is essential for their biological function.</text>
</comment>
<evidence type="ECO:0000256" key="4">
    <source>
        <dbReference type="RuleBase" id="RU311113"/>
    </source>
</evidence>
<dbReference type="InterPro" id="IPR036858">
    <property type="entry name" value="Cyclin-dep_kinase_reg-sub_sf"/>
</dbReference>
<dbReference type="OrthoDB" id="440676at2759"/>
<dbReference type="Pfam" id="PF01111">
    <property type="entry name" value="CKS"/>
    <property type="match status" value="1"/>
</dbReference>